<dbReference type="RefSeq" id="WP_284329177.1">
    <property type="nucleotide sequence ID" value="NZ_BSUN01000001.1"/>
</dbReference>
<dbReference type="CDD" id="cd06558">
    <property type="entry name" value="crotonase-like"/>
    <property type="match status" value="1"/>
</dbReference>
<dbReference type="Pfam" id="PF00378">
    <property type="entry name" value="ECH_1"/>
    <property type="match status" value="1"/>
</dbReference>
<organism evidence="4 5">
    <name type="scientific">Demequina litorisediminis</name>
    <dbReference type="NCBI Taxonomy" id="1849022"/>
    <lineage>
        <taxon>Bacteria</taxon>
        <taxon>Bacillati</taxon>
        <taxon>Actinomycetota</taxon>
        <taxon>Actinomycetes</taxon>
        <taxon>Micrococcales</taxon>
        <taxon>Demequinaceae</taxon>
        <taxon>Demequina</taxon>
    </lineage>
</organism>
<evidence type="ECO:0000256" key="3">
    <source>
        <dbReference type="SAM" id="MobiDB-lite"/>
    </source>
</evidence>
<name>A0ABQ6IJU9_9MICO</name>
<dbReference type="PANTHER" id="PTHR42964">
    <property type="entry name" value="ENOYL-COA HYDRATASE"/>
    <property type="match status" value="1"/>
</dbReference>
<evidence type="ECO:0000256" key="1">
    <source>
        <dbReference type="ARBA" id="ARBA00005254"/>
    </source>
</evidence>
<dbReference type="SUPFAM" id="SSF52096">
    <property type="entry name" value="ClpP/crotonase"/>
    <property type="match status" value="1"/>
</dbReference>
<keyword evidence="5" id="KW-1185">Reference proteome</keyword>
<dbReference type="InterPro" id="IPR029045">
    <property type="entry name" value="ClpP/crotonase-like_dom_sf"/>
</dbReference>
<dbReference type="Proteomes" id="UP001157125">
    <property type="component" value="Unassembled WGS sequence"/>
</dbReference>
<protein>
    <recommendedName>
        <fullName evidence="6">Enoyl-CoA hydratase/isomerase family protein</fullName>
    </recommendedName>
</protein>
<proteinExistence type="inferred from homology"/>
<dbReference type="InterPro" id="IPR001753">
    <property type="entry name" value="Enoyl-CoA_hydra/iso"/>
</dbReference>
<reference evidence="5" key="1">
    <citation type="journal article" date="2019" name="Int. J. Syst. Evol. Microbiol.">
        <title>The Global Catalogue of Microorganisms (GCM) 10K type strain sequencing project: providing services to taxonomists for standard genome sequencing and annotation.</title>
        <authorList>
            <consortium name="The Broad Institute Genomics Platform"/>
            <consortium name="The Broad Institute Genome Sequencing Center for Infectious Disease"/>
            <person name="Wu L."/>
            <person name="Ma J."/>
        </authorList>
    </citation>
    <scope>NUCLEOTIDE SEQUENCE [LARGE SCALE GENOMIC DNA]</scope>
    <source>
        <strain evidence="5">NBRC 112299</strain>
    </source>
</reference>
<evidence type="ECO:0000313" key="4">
    <source>
        <dbReference type="EMBL" id="GMA37575.1"/>
    </source>
</evidence>
<evidence type="ECO:0008006" key="6">
    <source>
        <dbReference type="Google" id="ProtNLM"/>
    </source>
</evidence>
<accession>A0ABQ6IJU9</accession>
<dbReference type="InterPro" id="IPR018376">
    <property type="entry name" value="Enoyl-CoA_hyd/isom_CS"/>
</dbReference>
<sequence>MPHGITLTIDGALAQVTLSRPERLNAIDFAMGAAYRDACLEATSTPSLGAVILDAEGGAFCAGGDVLAMASGGATGADVTAAARVIHEGISALTSSAIPVVAAVRGAVAGGGIGLMLAADVVVAAPDLRVAGRYTDVGLTPDLGVSTLLVRAVGPRRATAILTLGREARCADCPCVGPRRGSPRAARTACPRDCAGVARRRDRGLRTGKASHPGLRCASLRGQP</sequence>
<evidence type="ECO:0000313" key="5">
    <source>
        <dbReference type="Proteomes" id="UP001157125"/>
    </source>
</evidence>
<dbReference type="PANTHER" id="PTHR42964:SF1">
    <property type="entry name" value="POLYKETIDE BIOSYNTHESIS ENOYL-COA HYDRATASE PKSH-RELATED"/>
    <property type="match status" value="1"/>
</dbReference>
<gene>
    <name evidence="4" type="ORF">GCM10025876_37790</name>
</gene>
<evidence type="ECO:0000256" key="2">
    <source>
        <dbReference type="RuleBase" id="RU003707"/>
    </source>
</evidence>
<dbReference type="Gene3D" id="3.90.226.10">
    <property type="entry name" value="2-enoyl-CoA Hydratase, Chain A, domain 1"/>
    <property type="match status" value="1"/>
</dbReference>
<comment type="similarity">
    <text evidence="1 2">Belongs to the enoyl-CoA hydratase/isomerase family.</text>
</comment>
<dbReference type="EMBL" id="BSUN01000001">
    <property type="protein sequence ID" value="GMA37575.1"/>
    <property type="molecule type" value="Genomic_DNA"/>
</dbReference>
<feature type="region of interest" description="Disordered" evidence="3">
    <location>
        <begin position="203"/>
        <end position="224"/>
    </location>
</feature>
<dbReference type="PROSITE" id="PS00166">
    <property type="entry name" value="ENOYL_COA_HYDRATASE"/>
    <property type="match status" value="1"/>
</dbReference>
<comment type="caution">
    <text evidence="4">The sequence shown here is derived from an EMBL/GenBank/DDBJ whole genome shotgun (WGS) entry which is preliminary data.</text>
</comment>
<dbReference type="InterPro" id="IPR051683">
    <property type="entry name" value="Enoyl-CoA_Hydratase/Isomerase"/>
</dbReference>